<comment type="caution">
    <text evidence="4">The sequence shown here is derived from an EMBL/GenBank/DDBJ whole genome shotgun (WGS) entry which is preliminary data.</text>
</comment>
<accession>A0A0M8M8Y7</accession>
<dbReference type="InterPro" id="IPR036116">
    <property type="entry name" value="FN3_sf"/>
</dbReference>
<dbReference type="OrthoDB" id="1401747at2"/>
<dbReference type="InterPro" id="IPR003961">
    <property type="entry name" value="FN3_dom"/>
</dbReference>
<dbReference type="Gene3D" id="2.60.120.200">
    <property type="match status" value="1"/>
</dbReference>
<sequence length="498" mass="52401">MKKKLLTGAFLLTALFAAKAQDSCADALEITASGSFTVDAINGTYIGTCLTGAATATEWYKITPTENSLIRVNTNLPANVTAQADTRFSIATGTCAANGLTCVDGMDDISSSNFLGDLTFQAVAGDTYFIMFDNRWLSTGFDFEITITPASCFTPSGFAFSAEGGLTTTSASIEWDEPATAPVGYEFEYGPAGFTQGSGTTLNLDTPIADIEGLTSGTNYAFYVRTDCGEGDFSEWLGPITFTTLFDPANLNYYYGFETTNLDGWTTNIVAGSPWAIENADSLEGFTAQEGENAIGAGAYTTSDSWLFSRGINVEAGQVVNISYYVAKLTGAGTGGENNIGLTRGNDTTVAGQTVITEQTIVDSADWTQRTATFTAATAGVYYLGFHYTSTGQAAANYGYALIDNVAITSPTGGVAGFNTASFLVSPNPANNFVTVSNTDNVLINNIQLTDLNGRIVKTMSFDGVAQAQVGVSDLANGVYMMNISSDKGSVTKKIVKN</sequence>
<dbReference type="CDD" id="cd00063">
    <property type="entry name" value="FN3"/>
    <property type="match status" value="1"/>
</dbReference>
<dbReference type="RefSeq" id="WP_054406052.1">
    <property type="nucleotide sequence ID" value="NZ_FOYA01000004.1"/>
</dbReference>
<name>A0A0M8M8Y7_9FLAO</name>
<dbReference type="InterPro" id="IPR026444">
    <property type="entry name" value="Secre_tail"/>
</dbReference>
<dbReference type="Pfam" id="PF18962">
    <property type="entry name" value="Por_Secre_tail"/>
    <property type="match status" value="1"/>
</dbReference>
<proteinExistence type="predicted"/>
<dbReference type="STRING" id="1202724.AM493_02275"/>
<dbReference type="InterPro" id="IPR013783">
    <property type="entry name" value="Ig-like_fold"/>
</dbReference>
<dbReference type="PROSITE" id="PS50853">
    <property type="entry name" value="FN3"/>
    <property type="match status" value="1"/>
</dbReference>
<gene>
    <name evidence="4" type="ORF">AM493_02275</name>
</gene>
<keyword evidence="1 2" id="KW-0732">Signal</keyword>
<dbReference type="NCBIfam" id="TIGR04183">
    <property type="entry name" value="Por_Secre_tail"/>
    <property type="match status" value="1"/>
</dbReference>
<dbReference type="Proteomes" id="UP000037755">
    <property type="component" value="Unassembled WGS sequence"/>
</dbReference>
<evidence type="ECO:0000259" key="3">
    <source>
        <dbReference type="PROSITE" id="PS50853"/>
    </source>
</evidence>
<dbReference type="SUPFAM" id="SSF49265">
    <property type="entry name" value="Fibronectin type III"/>
    <property type="match status" value="1"/>
</dbReference>
<dbReference type="NCBIfam" id="NF038128">
    <property type="entry name" value="choice_anch_J"/>
    <property type="match status" value="1"/>
</dbReference>
<feature type="signal peptide" evidence="2">
    <location>
        <begin position="1"/>
        <end position="20"/>
    </location>
</feature>
<organism evidence="4 5">
    <name type="scientific">Flavobacterium akiainvivens</name>
    <dbReference type="NCBI Taxonomy" id="1202724"/>
    <lineage>
        <taxon>Bacteria</taxon>
        <taxon>Pseudomonadati</taxon>
        <taxon>Bacteroidota</taxon>
        <taxon>Flavobacteriia</taxon>
        <taxon>Flavobacteriales</taxon>
        <taxon>Flavobacteriaceae</taxon>
        <taxon>Flavobacterium</taxon>
    </lineage>
</organism>
<reference evidence="4 5" key="1">
    <citation type="submission" date="2015-08" db="EMBL/GenBank/DDBJ databases">
        <title>Whole genome sequence of Flavobacterium akiainvivens IK-1T, from decaying Wikstroemia oahuensis, an endemic Hawaiian shrub.</title>
        <authorList>
            <person name="Wan X."/>
            <person name="Hou S."/>
            <person name="Saito J."/>
            <person name="Donachie S."/>
        </authorList>
    </citation>
    <scope>NUCLEOTIDE SEQUENCE [LARGE SCALE GENOMIC DNA]</scope>
    <source>
        <strain evidence="4 5">IK-1</strain>
    </source>
</reference>
<dbReference type="Gene3D" id="2.60.40.10">
    <property type="entry name" value="Immunoglobulins"/>
    <property type="match status" value="1"/>
</dbReference>
<keyword evidence="5" id="KW-1185">Reference proteome</keyword>
<dbReference type="PATRIC" id="fig|1202724.3.peg.467"/>
<evidence type="ECO:0000313" key="4">
    <source>
        <dbReference type="EMBL" id="KOS04995.1"/>
    </source>
</evidence>
<dbReference type="EMBL" id="LIYD01000005">
    <property type="protein sequence ID" value="KOS04995.1"/>
    <property type="molecule type" value="Genomic_DNA"/>
</dbReference>
<dbReference type="Pfam" id="PF00041">
    <property type="entry name" value="fn3"/>
    <property type="match status" value="1"/>
</dbReference>
<evidence type="ECO:0000313" key="5">
    <source>
        <dbReference type="Proteomes" id="UP000037755"/>
    </source>
</evidence>
<dbReference type="AlphaFoldDB" id="A0A0M8M8Y7"/>
<protein>
    <recommendedName>
        <fullName evidence="3">Fibronectin type-III domain-containing protein</fullName>
    </recommendedName>
</protein>
<feature type="chain" id="PRO_5005818113" description="Fibronectin type-III domain-containing protein" evidence="2">
    <location>
        <begin position="21"/>
        <end position="498"/>
    </location>
</feature>
<evidence type="ECO:0000256" key="1">
    <source>
        <dbReference type="ARBA" id="ARBA00022729"/>
    </source>
</evidence>
<evidence type="ECO:0000256" key="2">
    <source>
        <dbReference type="SAM" id="SignalP"/>
    </source>
</evidence>
<feature type="domain" description="Fibronectin type-III" evidence="3">
    <location>
        <begin position="154"/>
        <end position="247"/>
    </location>
</feature>